<dbReference type="Proteomes" id="UP000635726">
    <property type="component" value="Unassembled WGS sequence"/>
</dbReference>
<feature type="domain" description="Metallo-beta-lactamase" evidence="1">
    <location>
        <begin position="27"/>
        <end position="223"/>
    </location>
</feature>
<dbReference type="InterPro" id="IPR036866">
    <property type="entry name" value="RibonucZ/Hydroxyglut_hydro"/>
</dbReference>
<organism evidence="2 3">
    <name type="scientific">Deinococcus aquiradiocola</name>
    <dbReference type="NCBI Taxonomy" id="393059"/>
    <lineage>
        <taxon>Bacteria</taxon>
        <taxon>Thermotogati</taxon>
        <taxon>Deinococcota</taxon>
        <taxon>Deinococci</taxon>
        <taxon>Deinococcales</taxon>
        <taxon>Deinococcaceae</taxon>
        <taxon>Deinococcus</taxon>
    </lineage>
</organism>
<dbReference type="SUPFAM" id="SSF56281">
    <property type="entry name" value="Metallo-hydrolase/oxidoreductase"/>
    <property type="match status" value="1"/>
</dbReference>
<dbReference type="Gene3D" id="3.60.15.10">
    <property type="entry name" value="Ribonuclease Z/Hydroxyacylglutathione hydrolase-like"/>
    <property type="match status" value="1"/>
</dbReference>
<protein>
    <submittedName>
        <fullName evidence="2">Hydrolase</fullName>
    </submittedName>
</protein>
<dbReference type="RefSeq" id="WP_229670653.1">
    <property type="nucleotide sequence ID" value="NZ_BMOE01000001.1"/>
</dbReference>
<evidence type="ECO:0000313" key="2">
    <source>
        <dbReference type="EMBL" id="GGJ61648.1"/>
    </source>
</evidence>
<dbReference type="AlphaFoldDB" id="A0A917P506"/>
<reference evidence="2" key="1">
    <citation type="journal article" date="2014" name="Int. J. Syst. Evol. Microbiol.">
        <title>Complete genome sequence of Corynebacterium casei LMG S-19264T (=DSM 44701T), isolated from a smear-ripened cheese.</title>
        <authorList>
            <consortium name="US DOE Joint Genome Institute (JGI-PGF)"/>
            <person name="Walter F."/>
            <person name="Albersmeier A."/>
            <person name="Kalinowski J."/>
            <person name="Ruckert C."/>
        </authorList>
    </citation>
    <scope>NUCLEOTIDE SEQUENCE</scope>
    <source>
        <strain evidence="2">JCM 14371</strain>
    </source>
</reference>
<dbReference type="EMBL" id="BMOE01000001">
    <property type="protein sequence ID" value="GGJ61648.1"/>
    <property type="molecule type" value="Genomic_DNA"/>
</dbReference>
<dbReference type="PANTHER" id="PTHR42951:SF17">
    <property type="entry name" value="METALLO-BETA-LACTAMASE DOMAIN-CONTAINING PROTEIN"/>
    <property type="match status" value="1"/>
</dbReference>
<dbReference type="CDD" id="cd07721">
    <property type="entry name" value="yflN-like_MBL-fold"/>
    <property type="match status" value="1"/>
</dbReference>
<dbReference type="GO" id="GO:0016787">
    <property type="term" value="F:hydrolase activity"/>
    <property type="evidence" value="ECO:0007669"/>
    <property type="project" value="UniProtKB-KW"/>
</dbReference>
<dbReference type="InterPro" id="IPR050855">
    <property type="entry name" value="NDM-1-like"/>
</dbReference>
<dbReference type="SMART" id="SM00849">
    <property type="entry name" value="Lactamase_B"/>
    <property type="match status" value="1"/>
</dbReference>
<keyword evidence="2" id="KW-0378">Hydrolase</keyword>
<accession>A0A917P506</accession>
<dbReference type="InterPro" id="IPR001279">
    <property type="entry name" value="Metallo-B-lactamas"/>
</dbReference>
<evidence type="ECO:0000259" key="1">
    <source>
        <dbReference type="SMART" id="SM00849"/>
    </source>
</evidence>
<gene>
    <name evidence="2" type="ORF">GCM10008939_01730</name>
</gene>
<keyword evidence="3" id="KW-1185">Reference proteome</keyword>
<sequence>MTAPVRLGEHVYALPIETTLMGGPTVIYPAVILDDTHGATLVDTGIPGMEDDIARSLAELGLSWTDVRRVIVTHHDLDHIGSLPGVVAASGAQVLTSAGEVPFVQGERPGQKSPGPEVIAKMPPEMRARFANPPRAQVDRVLQDGEVLDVAGGVRVVLTPGHTLGHLSLLVVQDGVLITGDALTSAGGQLNGPVARVTPDMPEATRSVQKLAQLPARTILTYHGGVVSEDAPAQLRRVADTPA</sequence>
<dbReference type="Pfam" id="PF00753">
    <property type="entry name" value="Lactamase_B"/>
    <property type="match status" value="1"/>
</dbReference>
<comment type="caution">
    <text evidence="2">The sequence shown here is derived from an EMBL/GenBank/DDBJ whole genome shotgun (WGS) entry which is preliminary data.</text>
</comment>
<reference evidence="2" key="2">
    <citation type="submission" date="2020-09" db="EMBL/GenBank/DDBJ databases">
        <authorList>
            <person name="Sun Q."/>
            <person name="Ohkuma M."/>
        </authorList>
    </citation>
    <scope>NUCLEOTIDE SEQUENCE</scope>
    <source>
        <strain evidence="2">JCM 14371</strain>
    </source>
</reference>
<proteinExistence type="predicted"/>
<evidence type="ECO:0000313" key="3">
    <source>
        <dbReference type="Proteomes" id="UP000635726"/>
    </source>
</evidence>
<dbReference type="PANTHER" id="PTHR42951">
    <property type="entry name" value="METALLO-BETA-LACTAMASE DOMAIN-CONTAINING"/>
    <property type="match status" value="1"/>
</dbReference>
<name>A0A917P506_9DEIO</name>